<dbReference type="Proteomes" id="UP000481964">
    <property type="component" value="Unassembled WGS sequence"/>
</dbReference>
<keyword evidence="1" id="KW-1133">Transmembrane helix</keyword>
<protein>
    <recommendedName>
        <fullName evidence="4">DUF4352 domain-containing protein</fullName>
    </recommendedName>
</protein>
<name>A0A7C9H3K2_9FIRM</name>
<organism evidence="2 3">
    <name type="scientific">Lachnospira eligens</name>
    <dbReference type="NCBI Taxonomy" id="39485"/>
    <lineage>
        <taxon>Bacteria</taxon>
        <taxon>Bacillati</taxon>
        <taxon>Bacillota</taxon>
        <taxon>Clostridia</taxon>
        <taxon>Lachnospirales</taxon>
        <taxon>Lachnospiraceae</taxon>
        <taxon>Lachnospira</taxon>
    </lineage>
</organism>
<dbReference type="RefSeq" id="WP_022097536.1">
    <property type="nucleotide sequence ID" value="NZ_DAWCGT010000459.1"/>
</dbReference>
<keyword evidence="1" id="KW-0812">Transmembrane</keyword>
<feature type="transmembrane region" description="Helical" evidence="1">
    <location>
        <begin position="6"/>
        <end position="24"/>
    </location>
</feature>
<dbReference type="EMBL" id="WKRD01000007">
    <property type="protein sequence ID" value="MSC57883.1"/>
    <property type="molecule type" value="Genomic_DNA"/>
</dbReference>
<sequence>MKRYKWGILTIILVILITCIGMIIRINVLFPNAKVITYTSDNPADLDGLIIKPVNYKVYTMEEYSEISSRYKNIQGEKADKSRVVVLNILLKNTTEDIITYYPSGNMVIEKLHARNGVTLQEPDKMTVTVMPGEELEVGLHAYIGPSQLDYKLFDKIDSSTVTFVYSYYPYRQRIVFNK</sequence>
<keyword evidence="1" id="KW-0472">Membrane</keyword>
<proteinExistence type="predicted"/>
<gene>
    <name evidence="2" type="ORF">GKE48_10595</name>
</gene>
<evidence type="ECO:0008006" key="4">
    <source>
        <dbReference type="Google" id="ProtNLM"/>
    </source>
</evidence>
<evidence type="ECO:0000313" key="2">
    <source>
        <dbReference type="EMBL" id="MSC57883.1"/>
    </source>
</evidence>
<dbReference type="AlphaFoldDB" id="A0A7C9H3K2"/>
<accession>A0A7C9H3K2</accession>
<comment type="caution">
    <text evidence="2">The sequence shown here is derived from an EMBL/GenBank/DDBJ whole genome shotgun (WGS) entry which is preliminary data.</text>
</comment>
<evidence type="ECO:0000313" key="3">
    <source>
        <dbReference type="Proteomes" id="UP000481964"/>
    </source>
</evidence>
<evidence type="ECO:0000256" key="1">
    <source>
        <dbReference type="SAM" id="Phobius"/>
    </source>
</evidence>
<reference evidence="2 3" key="1">
    <citation type="journal article" date="2019" name="Nat. Med.">
        <title>A library of human gut bacterial isolates paired with longitudinal multiomics data enables mechanistic microbiome research.</title>
        <authorList>
            <person name="Poyet M."/>
            <person name="Groussin M."/>
            <person name="Gibbons S.M."/>
            <person name="Avila-Pacheco J."/>
            <person name="Jiang X."/>
            <person name="Kearney S.M."/>
            <person name="Perrotta A.R."/>
            <person name="Berdy B."/>
            <person name="Zhao S."/>
            <person name="Lieberman T.D."/>
            <person name="Swanson P.K."/>
            <person name="Smith M."/>
            <person name="Roesemann S."/>
            <person name="Alexander J.E."/>
            <person name="Rich S.A."/>
            <person name="Livny J."/>
            <person name="Vlamakis H."/>
            <person name="Clish C."/>
            <person name="Bullock K."/>
            <person name="Deik A."/>
            <person name="Scott J."/>
            <person name="Pierce K.A."/>
            <person name="Xavier R.J."/>
            <person name="Alm E.J."/>
        </authorList>
    </citation>
    <scope>NUCLEOTIDE SEQUENCE [LARGE SCALE GENOMIC DNA]</scope>
    <source>
        <strain evidence="2 3">BIOML-A1</strain>
    </source>
</reference>